<dbReference type="PANTHER" id="PTHR33498:SF1">
    <property type="entry name" value="TRANSPOSASE FOR INSERTION SEQUENCE ELEMENT IS1557"/>
    <property type="match status" value="1"/>
</dbReference>
<dbReference type="Proteomes" id="UP000287830">
    <property type="component" value="Unassembled WGS sequence"/>
</dbReference>
<feature type="domain" description="Transposase IS204/IS1001/IS1096/IS1165 DDE" evidence="1">
    <location>
        <begin position="110"/>
        <end position="240"/>
    </location>
</feature>
<dbReference type="InterPro" id="IPR047951">
    <property type="entry name" value="Transpos_ISL3"/>
</dbReference>
<dbReference type="Pfam" id="PF01610">
    <property type="entry name" value="DDE_Tnp_ISL3"/>
    <property type="match status" value="1"/>
</dbReference>
<evidence type="ECO:0000313" key="2">
    <source>
        <dbReference type="EMBL" id="GCD32337.1"/>
    </source>
</evidence>
<dbReference type="InterPro" id="IPR002560">
    <property type="entry name" value="Transposase_DDE"/>
</dbReference>
<dbReference type="AlphaFoldDB" id="A0A7U9KN62"/>
<dbReference type="EMBL" id="BHZC01000001">
    <property type="protein sequence ID" value="GCD32337.1"/>
    <property type="molecule type" value="Genomic_DNA"/>
</dbReference>
<protein>
    <submittedName>
        <fullName evidence="2">Transposase</fullName>
    </submittedName>
</protein>
<organism evidence="2 3">
    <name type="scientific">Streptomyces chrestomyceticus JCM 4735</name>
    <dbReference type="NCBI Taxonomy" id="1306181"/>
    <lineage>
        <taxon>Bacteria</taxon>
        <taxon>Bacillati</taxon>
        <taxon>Actinomycetota</taxon>
        <taxon>Actinomycetes</taxon>
        <taxon>Kitasatosporales</taxon>
        <taxon>Streptomycetaceae</taxon>
        <taxon>Streptomyces</taxon>
    </lineage>
</organism>
<comment type="caution">
    <text evidence="2">The sequence shown here is derived from an EMBL/GenBank/DDBJ whole genome shotgun (WGS) entry which is preliminary data.</text>
</comment>
<dbReference type="PANTHER" id="PTHR33498">
    <property type="entry name" value="TRANSPOSASE FOR INSERTION SEQUENCE ELEMENT IS1557"/>
    <property type="match status" value="1"/>
</dbReference>
<evidence type="ECO:0000259" key="1">
    <source>
        <dbReference type="Pfam" id="PF01610"/>
    </source>
</evidence>
<dbReference type="RefSeq" id="WP_125042803.1">
    <property type="nucleotide sequence ID" value="NZ_BHZC01000001.1"/>
</dbReference>
<accession>A0A7U9KN62</accession>
<gene>
    <name evidence="2" type="ORF">OEIGOIKO_00049</name>
</gene>
<dbReference type="GeneID" id="95619169"/>
<reference evidence="2 3" key="1">
    <citation type="submission" date="2018-11" db="EMBL/GenBank/DDBJ databases">
        <title>Whole genome sequence of Streptomyces chrestomyceticus NBRC 13444(T).</title>
        <authorList>
            <person name="Komaki H."/>
            <person name="Tamura T."/>
        </authorList>
    </citation>
    <scope>NUCLEOTIDE SEQUENCE [LARGE SCALE GENOMIC DNA]</scope>
    <source>
        <strain evidence="2 3">NBRC 13444</strain>
    </source>
</reference>
<dbReference type="OrthoDB" id="3238779at2"/>
<proteinExistence type="predicted"/>
<name>A0A7U9KN62_9ACTN</name>
<sequence>MLPDKDEGPLTQRNRQRHAAVHALMERGVGLKGSMRELRLDPKTVRRFMRAATVEESLTHGPSGRTGMLDAHADYLAWRWDEGCTGAHVLHAELTSQGIHVSKRTVRRFVHRMREHGAPTPRSLAPKAREVSALILTPPDALAEPDRALLKEFSARCLDLATILTLVEEFAEMLVNRRGDQSLDGWINSAKTSGVPELHGFADSPARDLDAVRAGLPLPWSSGVVEGHFNRIVLKRQMFGRAGQRLLPHRILLAH</sequence>
<evidence type="ECO:0000313" key="3">
    <source>
        <dbReference type="Proteomes" id="UP000287830"/>
    </source>
</evidence>